<dbReference type="NCBIfam" id="NF033542">
    <property type="entry name" value="transpos_IS110"/>
    <property type="match status" value="1"/>
</dbReference>
<gene>
    <name evidence="3" type="ORF">GNZ13_44965</name>
</gene>
<dbReference type="InterPro" id="IPR047650">
    <property type="entry name" value="Transpos_IS110"/>
</dbReference>
<proteinExistence type="predicted"/>
<dbReference type="GO" id="GO:0003677">
    <property type="term" value="F:DNA binding"/>
    <property type="evidence" value="ECO:0007669"/>
    <property type="project" value="InterPro"/>
</dbReference>
<keyword evidence="4" id="KW-1185">Reference proteome</keyword>
<evidence type="ECO:0000259" key="2">
    <source>
        <dbReference type="Pfam" id="PF02371"/>
    </source>
</evidence>
<dbReference type="GO" id="GO:0006313">
    <property type="term" value="P:DNA transposition"/>
    <property type="evidence" value="ECO:0007669"/>
    <property type="project" value="InterPro"/>
</dbReference>
<sequence length="337" mass="38120">MNYCGIDLHSNNCVVIVSDENDRIVYQKRLPNELARIAAALEPYQHELAGVVVESTYNWYWLVDGLMDTGYRVHLAHPAAIRKYDGLKHSGDFADAAYLAKLLRLGLLPEGYVYPREERGARDLARKRMQLVRYRTAQILSIEGILMRQTGSRINGEAVKRLTAGQIDEFAFAPDVALAVEANRAVSQALGQQIEALEKRLRERVSLRAEYHLLRTVPGIGDTLATTIMLETGSISRFAQVGNFSSYCRCVDSLRESNGRKKGEGNTRNGNKYLAWAFVEAANFAMRYCPQARSFYDRKKSRTNRVLAIKALAHKLARACYHMLRDQKPFDVHLCFG</sequence>
<feature type="domain" description="Transposase IS110-like N-terminal" evidence="1">
    <location>
        <begin position="4"/>
        <end position="146"/>
    </location>
</feature>
<evidence type="ECO:0000259" key="1">
    <source>
        <dbReference type="Pfam" id="PF01548"/>
    </source>
</evidence>
<accession>A0A972SNR1</accession>
<dbReference type="GO" id="GO:0004803">
    <property type="term" value="F:transposase activity"/>
    <property type="evidence" value="ECO:0007669"/>
    <property type="project" value="InterPro"/>
</dbReference>
<dbReference type="AlphaFoldDB" id="A0A972SNR1"/>
<feature type="domain" description="Transposase IS116/IS110/IS902 C-terminal" evidence="2">
    <location>
        <begin position="212"/>
        <end position="296"/>
    </location>
</feature>
<protein>
    <submittedName>
        <fullName evidence="3">IS110 family transposase</fullName>
    </submittedName>
</protein>
<comment type="caution">
    <text evidence="3">The sequence shown here is derived from an EMBL/GenBank/DDBJ whole genome shotgun (WGS) entry which is preliminary data.</text>
</comment>
<evidence type="ECO:0000313" key="3">
    <source>
        <dbReference type="EMBL" id="NPT61497.1"/>
    </source>
</evidence>
<dbReference type="PANTHER" id="PTHR33055:SF15">
    <property type="entry name" value="TRANSPOSASE-RELATED"/>
    <property type="match status" value="1"/>
</dbReference>
<dbReference type="EMBL" id="WOEZ01000275">
    <property type="protein sequence ID" value="NPT61497.1"/>
    <property type="molecule type" value="Genomic_DNA"/>
</dbReference>
<reference evidence="3 4" key="1">
    <citation type="submission" date="2019-11" db="EMBL/GenBank/DDBJ databases">
        <title>Metabolism of dissolved organic matter in forest soils.</title>
        <authorList>
            <person name="Cyle K.T."/>
            <person name="Wilhelm R.C."/>
            <person name="Martinez C.E."/>
        </authorList>
    </citation>
    <scope>NUCLEOTIDE SEQUENCE [LARGE SCALE GENOMIC DNA]</scope>
    <source>
        <strain evidence="3 4">5N</strain>
    </source>
</reference>
<dbReference type="Pfam" id="PF01548">
    <property type="entry name" value="DEDD_Tnp_IS110"/>
    <property type="match status" value="1"/>
</dbReference>
<evidence type="ECO:0000313" key="4">
    <source>
        <dbReference type="Proteomes" id="UP000655523"/>
    </source>
</evidence>
<dbReference type="InterPro" id="IPR003346">
    <property type="entry name" value="Transposase_20"/>
</dbReference>
<organism evidence="3 4">
    <name type="scientific">Paraburkholderia elongata</name>
    <dbReference type="NCBI Taxonomy" id="2675747"/>
    <lineage>
        <taxon>Bacteria</taxon>
        <taxon>Pseudomonadati</taxon>
        <taxon>Pseudomonadota</taxon>
        <taxon>Betaproteobacteria</taxon>
        <taxon>Burkholderiales</taxon>
        <taxon>Burkholderiaceae</taxon>
        <taxon>Paraburkholderia</taxon>
    </lineage>
</organism>
<dbReference type="InterPro" id="IPR002525">
    <property type="entry name" value="Transp_IS110-like_N"/>
</dbReference>
<dbReference type="Pfam" id="PF02371">
    <property type="entry name" value="Transposase_20"/>
    <property type="match status" value="1"/>
</dbReference>
<dbReference type="Proteomes" id="UP000655523">
    <property type="component" value="Unassembled WGS sequence"/>
</dbReference>
<dbReference type="PANTHER" id="PTHR33055">
    <property type="entry name" value="TRANSPOSASE FOR INSERTION SEQUENCE ELEMENT IS1111A"/>
    <property type="match status" value="1"/>
</dbReference>
<name>A0A972SNR1_9BURK</name>